<dbReference type="InterPro" id="IPR036677">
    <property type="entry name" value="EutN_CcmL_sf"/>
</dbReference>
<dbReference type="STRING" id="1121256.SAMN02746089_02769"/>
<dbReference type="PANTHER" id="PTHR36539">
    <property type="entry name" value="ETHANOLAMINE UTILIZATION PROTEIN EUTN"/>
    <property type="match status" value="1"/>
</dbReference>
<keyword evidence="3" id="KW-1283">Bacterial microcompartment</keyword>
<protein>
    <submittedName>
        <fullName evidence="4">Ethanolamine utilization protein EutN</fullName>
    </submittedName>
</protein>
<proteinExistence type="predicted"/>
<dbReference type="RefSeq" id="WP_073346624.1">
    <property type="nucleotide sequence ID" value="NZ_FQVH01000067.1"/>
</dbReference>
<evidence type="ECO:0000256" key="3">
    <source>
        <dbReference type="ARBA" id="ARBA00024446"/>
    </source>
</evidence>
<evidence type="ECO:0000313" key="5">
    <source>
        <dbReference type="Proteomes" id="UP000184088"/>
    </source>
</evidence>
<dbReference type="Proteomes" id="UP000184088">
    <property type="component" value="Unassembled WGS sequence"/>
</dbReference>
<dbReference type="Gene3D" id="2.40.50.220">
    <property type="entry name" value="EutN/Ccml"/>
    <property type="match status" value="1"/>
</dbReference>
<dbReference type="Pfam" id="PF03319">
    <property type="entry name" value="EutN_CcmL"/>
    <property type="match status" value="1"/>
</dbReference>
<dbReference type="SUPFAM" id="SSF159133">
    <property type="entry name" value="EutN/CcmL-like"/>
    <property type="match status" value="1"/>
</dbReference>
<evidence type="ECO:0000313" key="4">
    <source>
        <dbReference type="EMBL" id="SHF91755.1"/>
    </source>
</evidence>
<dbReference type="InterPro" id="IPR004992">
    <property type="entry name" value="EutN_CcmL"/>
</dbReference>
<dbReference type="OrthoDB" id="196195at2"/>
<keyword evidence="5" id="KW-1185">Reference proteome</keyword>
<sequence>MIICQVVGNVIATRKSEELVGYKLLIVKPVRKDDKKQTDYMIAVDKIGAGVGEYVIVALGSAAYKGLREENAPIDAAVVGILDNTDFKDVI</sequence>
<dbReference type="CDD" id="cd01614">
    <property type="entry name" value="EutN_CcmL"/>
    <property type="match status" value="1"/>
</dbReference>
<organism evidence="4 5">
    <name type="scientific">Caldanaerobius fijiensis DSM 17918</name>
    <dbReference type="NCBI Taxonomy" id="1121256"/>
    <lineage>
        <taxon>Bacteria</taxon>
        <taxon>Bacillati</taxon>
        <taxon>Bacillota</taxon>
        <taxon>Clostridia</taxon>
        <taxon>Thermoanaerobacterales</taxon>
        <taxon>Thermoanaerobacteraceae</taxon>
        <taxon>Caldanaerobius</taxon>
    </lineage>
</organism>
<comment type="subcellular location">
    <subcellularLocation>
        <location evidence="1">Carboxysome</location>
    </subcellularLocation>
</comment>
<keyword evidence="2" id="KW-1282">Carboxysome</keyword>
<dbReference type="PROSITE" id="PS51932">
    <property type="entry name" value="BMV"/>
    <property type="match status" value="1"/>
</dbReference>
<accession>A0A1M5FJU6</accession>
<reference evidence="4 5" key="1">
    <citation type="submission" date="2016-11" db="EMBL/GenBank/DDBJ databases">
        <authorList>
            <person name="Jaros S."/>
            <person name="Januszkiewicz K."/>
            <person name="Wedrychowicz H."/>
        </authorList>
    </citation>
    <scope>NUCLEOTIDE SEQUENCE [LARGE SCALE GENOMIC DNA]</scope>
    <source>
        <strain evidence="4 5">DSM 17918</strain>
    </source>
</reference>
<dbReference type="AlphaFoldDB" id="A0A1M5FJU6"/>
<evidence type="ECO:0000256" key="1">
    <source>
        <dbReference type="ARBA" id="ARBA00023587"/>
    </source>
</evidence>
<dbReference type="PANTHER" id="PTHR36539:SF1">
    <property type="entry name" value="BACTERIAL MICROCOMPARTMENT SHELL VERTEX PROTEIN EUTN"/>
    <property type="match status" value="1"/>
</dbReference>
<evidence type="ECO:0000256" key="2">
    <source>
        <dbReference type="ARBA" id="ARBA00023669"/>
    </source>
</evidence>
<gene>
    <name evidence="4" type="ORF">SAMN02746089_02769</name>
</gene>
<name>A0A1M5FJU6_9THEO</name>
<dbReference type="EMBL" id="FQVH01000067">
    <property type="protein sequence ID" value="SHF91755.1"/>
    <property type="molecule type" value="Genomic_DNA"/>
</dbReference>
<dbReference type="GO" id="GO:0031470">
    <property type="term" value="C:carboxysome"/>
    <property type="evidence" value="ECO:0007669"/>
    <property type="project" value="UniProtKB-SubCell"/>
</dbReference>